<keyword evidence="3" id="KW-0695">RNA-directed DNA polymerase</keyword>
<comment type="caution">
    <text evidence="3">The sequence shown here is derived from an EMBL/GenBank/DDBJ whole genome shotgun (WGS) entry which is preliminary data.</text>
</comment>
<dbReference type="EC" id="2.7.7.49" evidence="3"/>
<dbReference type="AlphaFoldDB" id="A0A853IPS9"/>
<dbReference type="GO" id="GO:0003964">
    <property type="term" value="F:RNA-directed DNA polymerase activity"/>
    <property type="evidence" value="ECO:0007669"/>
    <property type="project" value="UniProtKB-KW"/>
</dbReference>
<dbReference type="EMBL" id="JACCKB010000183">
    <property type="protein sequence ID" value="NYZ69906.1"/>
    <property type="molecule type" value="Genomic_DNA"/>
</dbReference>
<feature type="domain" description="Reverse transcriptase" evidence="2">
    <location>
        <begin position="49"/>
        <end position="297"/>
    </location>
</feature>
<keyword evidence="3" id="KW-0548">Nucleotidyltransferase</keyword>
<keyword evidence="3" id="KW-0808">Transferase</keyword>
<dbReference type="Proteomes" id="UP000569732">
    <property type="component" value="Unassembled WGS sequence"/>
</dbReference>
<protein>
    <submittedName>
        <fullName evidence="3">Group II intron reverse transcriptase/maturase</fullName>
        <ecNumber evidence="3">2.7.7.49</ecNumber>
    </submittedName>
</protein>
<evidence type="ECO:0000256" key="1">
    <source>
        <dbReference type="ARBA" id="ARBA00034120"/>
    </source>
</evidence>
<evidence type="ECO:0000313" key="3">
    <source>
        <dbReference type="EMBL" id="NYZ69906.1"/>
    </source>
</evidence>
<sequence>MAFTSLNHYIDYAWLLRAYQLTRKDGAVGVDGQTAAMYESQLESNLQDLLDRIKSGQYKAPAIRRSYIPKGNGQQRPLGIPTFEDKIVQRAVVMLLEPIYEQDFYDCSFGFRKHRSAHQALQSLRNHIMDEKGRWVLDVDIQRYFDMIDHQHLRNFLARRVVDGVVRKLIDKWLKAGVLDAGVLKYSGRGTPQGGVASPLLANVYLHYVLDEWFTQEVKPRMRGNCSLTRFADDFVMVFERYDDCYRVQQVLGKRFERYGLNLHPEKTRRVDFRFRFRKENQQRGKAVNFDFLGFTHYWGKSRRGHFVVRQKTAKDRLARTLKAFNEFCRRYRHKPLDVQHTMLNRKLRGHYAYFGVTGNGKSLRNIHHKVQHLWRKWLGRRSRKSYIPWQRFTALLNRFPLEQPHIYHQYIQGHQLARQ</sequence>
<dbReference type="PROSITE" id="PS50878">
    <property type="entry name" value="RT_POL"/>
    <property type="match status" value="1"/>
</dbReference>
<reference evidence="3 4" key="1">
    <citation type="submission" date="2020-07" db="EMBL/GenBank/DDBJ databases">
        <title>Endozoicomonas sp. nov., isolated from sediment.</title>
        <authorList>
            <person name="Gu T."/>
        </authorList>
    </citation>
    <scope>NUCLEOTIDE SEQUENCE [LARGE SCALE GENOMIC DNA]</scope>
    <source>
        <strain evidence="3 4">SM1973</strain>
    </source>
</reference>
<evidence type="ECO:0000259" key="2">
    <source>
        <dbReference type="PROSITE" id="PS50878"/>
    </source>
</evidence>
<accession>A0A853IPS9</accession>
<dbReference type="InterPro" id="IPR051083">
    <property type="entry name" value="GrpII_Intron_Splice-Mob/Def"/>
</dbReference>
<proteinExistence type="inferred from homology"/>
<dbReference type="SUPFAM" id="SSF56672">
    <property type="entry name" value="DNA/RNA polymerases"/>
    <property type="match status" value="1"/>
</dbReference>
<dbReference type="InterPro" id="IPR043502">
    <property type="entry name" value="DNA/RNA_pol_sf"/>
</dbReference>
<dbReference type="InterPro" id="IPR030931">
    <property type="entry name" value="Group_II_RT_mat"/>
</dbReference>
<dbReference type="NCBIfam" id="TIGR04416">
    <property type="entry name" value="group_II_RT_mat"/>
    <property type="match status" value="1"/>
</dbReference>
<dbReference type="InterPro" id="IPR000477">
    <property type="entry name" value="RT_dom"/>
</dbReference>
<keyword evidence="4" id="KW-1185">Reference proteome</keyword>
<dbReference type="CDD" id="cd01651">
    <property type="entry name" value="RT_G2_intron"/>
    <property type="match status" value="1"/>
</dbReference>
<dbReference type="PANTHER" id="PTHR34047">
    <property type="entry name" value="NUCLEAR INTRON MATURASE 1, MITOCHONDRIAL-RELATED"/>
    <property type="match status" value="1"/>
</dbReference>
<dbReference type="Pfam" id="PF00078">
    <property type="entry name" value="RVT_1"/>
    <property type="match status" value="1"/>
</dbReference>
<comment type="similarity">
    <text evidence="1">Belongs to the bacterial reverse transcriptase family.</text>
</comment>
<organism evidence="3 4">
    <name type="scientific">Spartinivicinus marinus</name>
    <dbReference type="NCBI Taxonomy" id="2994442"/>
    <lineage>
        <taxon>Bacteria</taxon>
        <taxon>Pseudomonadati</taxon>
        <taxon>Pseudomonadota</taxon>
        <taxon>Gammaproteobacteria</taxon>
        <taxon>Oceanospirillales</taxon>
        <taxon>Zooshikellaceae</taxon>
        <taxon>Spartinivicinus</taxon>
    </lineage>
</organism>
<name>A0A853IPS9_9GAMM</name>
<dbReference type="PANTHER" id="PTHR34047:SF8">
    <property type="entry name" value="PROTEIN YKFC"/>
    <property type="match status" value="1"/>
</dbReference>
<evidence type="ECO:0000313" key="4">
    <source>
        <dbReference type="Proteomes" id="UP000569732"/>
    </source>
</evidence>
<gene>
    <name evidence="3" type="primary">ltrA</name>
    <name evidence="3" type="ORF">H0A36_28230</name>
</gene>